<name>N1QLS1_SPHMS</name>
<proteinExistence type="predicted"/>
<dbReference type="SUPFAM" id="SSF81383">
    <property type="entry name" value="F-box domain"/>
    <property type="match status" value="1"/>
</dbReference>
<dbReference type="InterPro" id="IPR001810">
    <property type="entry name" value="F-box_dom"/>
</dbReference>
<organism evidence="2 3">
    <name type="scientific">Sphaerulina musiva (strain SO2202)</name>
    <name type="common">Poplar stem canker fungus</name>
    <name type="synonym">Septoria musiva</name>
    <dbReference type="NCBI Taxonomy" id="692275"/>
    <lineage>
        <taxon>Eukaryota</taxon>
        <taxon>Fungi</taxon>
        <taxon>Dikarya</taxon>
        <taxon>Ascomycota</taxon>
        <taxon>Pezizomycotina</taxon>
        <taxon>Dothideomycetes</taxon>
        <taxon>Dothideomycetidae</taxon>
        <taxon>Mycosphaerellales</taxon>
        <taxon>Mycosphaerellaceae</taxon>
        <taxon>Sphaerulina</taxon>
    </lineage>
</organism>
<dbReference type="EMBL" id="KB456265">
    <property type="protein sequence ID" value="EMF12321.1"/>
    <property type="molecule type" value="Genomic_DNA"/>
</dbReference>
<evidence type="ECO:0000259" key="1">
    <source>
        <dbReference type="PROSITE" id="PS50181"/>
    </source>
</evidence>
<dbReference type="InterPro" id="IPR036047">
    <property type="entry name" value="F-box-like_dom_sf"/>
</dbReference>
<dbReference type="GeneID" id="27900139"/>
<dbReference type="AlphaFoldDB" id="N1QLS1"/>
<dbReference type="OMA" id="WHTDTSD"/>
<dbReference type="OrthoDB" id="5279008at2759"/>
<dbReference type="CDD" id="cd09917">
    <property type="entry name" value="F-box_SF"/>
    <property type="match status" value="1"/>
</dbReference>
<sequence length="530" mass="59726">MAILALPTEIISHIFTHLDDRHVFAARLSSKVLEEASFSHFGKRFFRKKGFMITTASLDVFQQVSQHRGLQKHVQHIWFNPDCYTFARPACAPDDEDSDTDSAGGLVTPVANQSSQLLQAVDKLAVQYACYQKVVIDHAELLHTSRLEIELASAFRYFPNLRTIGMRRSEDYGPYGWTILRDAIGDDPRVLGPIPSGPVYDLSDSTFLFMAIVCAAAKTGLRLERLYTDAIEIDNIREEWLPTATLEAACSSILYIELNAVKGWLNTRPHLKSQPYNTLRRPEDFGSGLTRLLTATTNLKELGLQIFPDRKQSHMLAPTARNPDSWRLSYPYVVLQKLSTSLALPHLTRLKLEKVTTTSTNLINFLKPSASNLTSLKIRDVRLLSSTPTSPSNPSVFVTTNSSTSNDSETRPWQTFFNFLLTSCPALDSILLNHLMHDRGTVSFTEEEESTPPSVSAENAEFLIDHLPPSHGGQGSFTRYEHVNLQVEGRESVRRELERVVGGGHWYHGPLFSYLMDEEVWHTDTSDEEW</sequence>
<protein>
    <recommendedName>
        <fullName evidence="1">F-box domain-containing protein</fullName>
    </recommendedName>
</protein>
<accession>N1QLS1</accession>
<reference evidence="2 3" key="1">
    <citation type="journal article" date="2012" name="PLoS Pathog.">
        <title>Diverse lifestyles and strategies of plant pathogenesis encoded in the genomes of eighteen Dothideomycetes fungi.</title>
        <authorList>
            <person name="Ohm R.A."/>
            <person name="Feau N."/>
            <person name="Henrissat B."/>
            <person name="Schoch C.L."/>
            <person name="Horwitz B.A."/>
            <person name="Barry K.W."/>
            <person name="Condon B.J."/>
            <person name="Copeland A.C."/>
            <person name="Dhillon B."/>
            <person name="Glaser F."/>
            <person name="Hesse C.N."/>
            <person name="Kosti I."/>
            <person name="LaButti K."/>
            <person name="Lindquist E.A."/>
            <person name="Lucas S."/>
            <person name="Salamov A.A."/>
            <person name="Bradshaw R.E."/>
            <person name="Ciuffetti L."/>
            <person name="Hamelin R.C."/>
            <person name="Kema G.H.J."/>
            <person name="Lawrence C."/>
            <person name="Scott J.A."/>
            <person name="Spatafora J.W."/>
            <person name="Turgeon B.G."/>
            <person name="de Wit P.J.G.M."/>
            <person name="Zhong S."/>
            <person name="Goodwin S.B."/>
            <person name="Grigoriev I.V."/>
        </authorList>
    </citation>
    <scope>NUCLEOTIDE SEQUENCE [LARGE SCALE GENOMIC DNA]</scope>
    <source>
        <strain evidence="2 3">SO2202</strain>
    </source>
</reference>
<evidence type="ECO:0000313" key="2">
    <source>
        <dbReference type="EMBL" id="EMF12321.1"/>
    </source>
</evidence>
<evidence type="ECO:0000313" key="3">
    <source>
        <dbReference type="Proteomes" id="UP000016931"/>
    </source>
</evidence>
<dbReference type="RefSeq" id="XP_016760442.1">
    <property type="nucleotide sequence ID" value="XM_016903002.1"/>
</dbReference>
<dbReference type="eggNOG" id="ENOG502SWQM">
    <property type="taxonomic scope" value="Eukaryota"/>
</dbReference>
<dbReference type="HOGENOM" id="CLU_523759_0_0_1"/>
<feature type="domain" description="F-box" evidence="1">
    <location>
        <begin position="1"/>
        <end position="49"/>
    </location>
</feature>
<dbReference type="STRING" id="692275.N1QLS1"/>
<dbReference type="Proteomes" id="UP000016931">
    <property type="component" value="Unassembled WGS sequence"/>
</dbReference>
<gene>
    <name evidence="2" type="ORF">SEPMUDRAFT_142467</name>
</gene>
<keyword evidence="3" id="KW-1185">Reference proteome</keyword>
<dbReference type="PROSITE" id="PS50181">
    <property type="entry name" value="FBOX"/>
    <property type="match status" value="1"/>
</dbReference>